<dbReference type="Pfam" id="PF02470">
    <property type="entry name" value="MlaD"/>
    <property type="match status" value="1"/>
</dbReference>
<dbReference type="InterPro" id="IPR052336">
    <property type="entry name" value="MlaD_Phospholipid_Transporter"/>
</dbReference>
<evidence type="ECO:0000313" key="2">
    <source>
        <dbReference type="Proteomes" id="UP000464318"/>
    </source>
</evidence>
<sequence length="313" mass="34257">MKISNEIKAGLIAIFAIVGFVLLFQFMKGRSLFSTANVYYAIFDNVQGLNSSSPVSINGLKVGKVEKISPIIAKDGAVTFLVQVRIDDKFSFSKKSTLEIFESGLMSDTAIRLRMENGNPLAKDGDTLQAGYELSLMKSLAAEAMPIKQQVEGVLKQVDSLTTNANKLLNEQNQQEIRALLINLNRTVSAFEQTSRQTNTLLAKADPKLQTVLDNTSAMTVSAKNTLDKYGKVADNIDVQKLNTAVANLSETAHQLNGLIAGIQKGEGSLGKIMKDEAFYNNLTQTSDNLNKLIEDLKNNPKKYINISVFGKK</sequence>
<keyword evidence="2" id="KW-1185">Reference proteome</keyword>
<dbReference type="EMBL" id="CP029149">
    <property type="protein sequence ID" value="QHN64964.1"/>
    <property type="molecule type" value="Genomic_DNA"/>
</dbReference>
<evidence type="ECO:0000313" key="1">
    <source>
        <dbReference type="EMBL" id="QHN64964.1"/>
    </source>
</evidence>
<organism evidence="1 2">
    <name type="scientific">Bergeyella cardium</name>
    <dbReference type="NCBI Taxonomy" id="1585976"/>
    <lineage>
        <taxon>Bacteria</taxon>
        <taxon>Pseudomonadati</taxon>
        <taxon>Bacteroidota</taxon>
        <taxon>Flavobacteriia</taxon>
        <taxon>Flavobacteriales</taxon>
        <taxon>Weeksellaceae</taxon>
        <taxon>Bergeyella</taxon>
    </lineage>
</organism>
<dbReference type="PANTHER" id="PTHR33371">
    <property type="entry name" value="INTERMEMBRANE PHOSPHOLIPID TRANSPORT SYSTEM BINDING PROTEIN MLAD-RELATED"/>
    <property type="match status" value="1"/>
</dbReference>
<reference evidence="1 2" key="1">
    <citation type="submission" date="2018-04" db="EMBL/GenBank/DDBJ databases">
        <title>Characteristic and Complete Genome Sequencing of A Novel Member of Infective Endocarditis Causative Bacteria: Bergeyella cardium QL-PH.</title>
        <authorList>
            <person name="Pan H."/>
            <person name="Sun E."/>
            <person name="Zhang Y."/>
        </authorList>
    </citation>
    <scope>NUCLEOTIDE SEQUENCE [LARGE SCALE GENOMIC DNA]</scope>
    <source>
        <strain evidence="1 2">HPQL</strain>
    </source>
</reference>
<dbReference type="RefSeq" id="WP_160223960.1">
    <property type="nucleotide sequence ID" value="NZ_CP029149.1"/>
</dbReference>
<accession>A0A6P1QW78</accession>
<protein>
    <submittedName>
        <fullName evidence="1">MCE family protein</fullName>
    </submittedName>
</protein>
<proteinExistence type="predicted"/>
<dbReference type="OrthoDB" id="9769132at2"/>
<gene>
    <name evidence="1" type="ORF">DBX24_03155</name>
</gene>
<dbReference type="AlphaFoldDB" id="A0A6P1QW78"/>
<dbReference type="KEGG" id="bcad:DBX24_03155"/>
<name>A0A6P1QW78_9FLAO</name>
<dbReference type="Proteomes" id="UP000464318">
    <property type="component" value="Chromosome"/>
</dbReference>
<dbReference type="PANTHER" id="PTHR33371:SF4">
    <property type="entry name" value="INTERMEMBRANE PHOSPHOLIPID TRANSPORT SYSTEM BINDING PROTEIN MLAD"/>
    <property type="match status" value="1"/>
</dbReference>
<dbReference type="InterPro" id="IPR003399">
    <property type="entry name" value="Mce/MlaD"/>
</dbReference>